<feature type="region of interest" description="Disordered" evidence="1">
    <location>
        <begin position="270"/>
        <end position="299"/>
    </location>
</feature>
<keyword evidence="2" id="KW-1133">Transmembrane helix</keyword>
<dbReference type="HOGENOM" id="CLU_562572_0_0_1"/>
<keyword evidence="2" id="KW-0472">Membrane</keyword>
<feature type="region of interest" description="Disordered" evidence="1">
    <location>
        <begin position="95"/>
        <end position="231"/>
    </location>
</feature>
<evidence type="ECO:0000256" key="1">
    <source>
        <dbReference type="SAM" id="MobiDB-lite"/>
    </source>
</evidence>
<feature type="compositionally biased region" description="Basic residues" evidence="1">
    <location>
        <begin position="434"/>
        <end position="445"/>
    </location>
</feature>
<evidence type="ECO:0000256" key="2">
    <source>
        <dbReference type="SAM" id="Phobius"/>
    </source>
</evidence>
<dbReference type="STRING" id="91928.A0A0D2ATM9"/>
<dbReference type="PANTHER" id="PTHR40623:SF2">
    <property type="entry name" value="INTEGRAL MEMBRANE PROTEIN"/>
    <property type="match status" value="1"/>
</dbReference>
<keyword evidence="4" id="KW-1185">Reference proteome</keyword>
<keyword evidence="2" id="KW-0812">Transmembrane</keyword>
<feature type="transmembrane region" description="Helical" evidence="2">
    <location>
        <begin position="20"/>
        <end position="41"/>
    </location>
</feature>
<feature type="compositionally biased region" description="Low complexity" evidence="1">
    <location>
        <begin position="270"/>
        <end position="279"/>
    </location>
</feature>
<evidence type="ECO:0000313" key="4">
    <source>
        <dbReference type="Proteomes" id="UP000053328"/>
    </source>
</evidence>
<dbReference type="EMBL" id="KN847502">
    <property type="protein sequence ID" value="KIW09870.1"/>
    <property type="molecule type" value="Genomic_DNA"/>
</dbReference>
<dbReference type="RefSeq" id="XP_016230086.1">
    <property type="nucleotide sequence ID" value="XM_016386278.1"/>
</dbReference>
<dbReference type="PANTHER" id="PTHR40623">
    <property type="entry name" value="INTEGRAL MEMBRANE PROTEIN"/>
    <property type="match status" value="1"/>
</dbReference>
<name>A0A0D2ATM9_9EURO</name>
<accession>A0A0D2ATM9</accession>
<dbReference type="AlphaFoldDB" id="A0A0D2ATM9"/>
<sequence length="470" mass="51710">MGQDHILDPGAVFFIEWPTWARLCVVLGALLVLLVVMAICVRLRNWRRNLALERKAAEAEAENGEMNLSVRKSHEIPFGIRALFEDPDVEGVWNSRTNTPLHGPVARLRPRNPPRYTPLSSSNVQPMTVEPELVAPNDREPPSDPIAKVDGASDSRSNGKKFVISYQAPYLRSNPARDPDRDSNAACSRPKISPSKMCLRPPTNRGSNSGRKFVIGNRHRNSPLPPSRDSLSEANVLERMEAHRRFHAAESGQLLPRSRRRHTDLALMTSLASSTSSASDSEDGGSFDAESSQVRSLSLGMPEMNVGKQLARRVEKLEGPKPVPFKAFVESLPAPKPPPSAWTNKTQVRVDAKLPESSKGSETASQFSKHTPNSSISSTCTTPTSPTTSISIVNTRTRKVNSGFEVLPAGTLEKGLDVKQFGVWAENPSITISRKPRKLQKRRSRSSSSSRRSSAESARVSSESFRLPVF</sequence>
<feature type="compositionally biased region" description="Low complexity" evidence="1">
    <location>
        <begin position="371"/>
        <end position="389"/>
    </location>
</feature>
<dbReference type="OrthoDB" id="5426165at2759"/>
<reference evidence="3 4" key="1">
    <citation type="submission" date="2015-01" db="EMBL/GenBank/DDBJ databases">
        <title>The Genome Sequence of Exophiala spinifera CBS89968.</title>
        <authorList>
            <consortium name="The Broad Institute Genomics Platform"/>
            <person name="Cuomo C."/>
            <person name="de Hoog S."/>
            <person name="Gorbushina A."/>
            <person name="Stielow B."/>
            <person name="Teixiera M."/>
            <person name="Abouelleil A."/>
            <person name="Chapman S.B."/>
            <person name="Priest M."/>
            <person name="Young S.K."/>
            <person name="Wortman J."/>
            <person name="Nusbaum C."/>
            <person name="Birren B."/>
        </authorList>
    </citation>
    <scope>NUCLEOTIDE SEQUENCE [LARGE SCALE GENOMIC DNA]</scope>
    <source>
        <strain evidence="3 4">CBS 89968</strain>
    </source>
</reference>
<feature type="compositionally biased region" description="Low complexity" evidence="1">
    <location>
        <begin position="446"/>
        <end position="464"/>
    </location>
</feature>
<protein>
    <submittedName>
        <fullName evidence="3">Uncharacterized protein</fullName>
    </submittedName>
</protein>
<dbReference type="GeneID" id="27339054"/>
<proteinExistence type="predicted"/>
<feature type="region of interest" description="Disordered" evidence="1">
    <location>
        <begin position="353"/>
        <end position="389"/>
    </location>
</feature>
<dbReference type="VEuPathDB" id="FungiDB:PV08_11971"/>
<feature type="region of interest" description="Disordered" evidence="1">
    <location>
        <begin position="427"/>
        <end position="470"/>
    </location>
</feature>
<dbReference type="Proteomes" id="UP000053328">
    <property type="component" value="Unassembled WGS sequence"/>
</dbReference>
<organism evidence="3 4">
    <name type="scientific">Exophiala spinifera</name>
    <dbReference type="NCBI Taxonomy" id="91928"/>
    <lineage>
        <taxon>Eukaryota</taxon>
        <taxon>Fungi</taxon>
        <taxon>Dikarya</taxon>
        <taxon>Ascomycota</taxon>
        <taxon>Pezizomycotina</taxon>
        <taxon>Eurotiomycetes</taxon>
        <taxon>Chaetothyriomycetidae</taxon>
        <taxon>Chaetothyriales</taxon>
        <taxon>Herpotrichiellaceae</taxon>
        <taxon>Exophiala</taxon>
    </lineage>
</organism>
<gene>
    <name evidence="3" type="ORF">PV08_11971</name>
</gene>
<evidence type="ECO:0000313" key="3">
    <source>
        <dbReference type="EMBL" id="KIW09870.1"/>
    </source>
</evidence>
<feature type="compositionally biased region" description="Polar residues" evidence="1">
    <location>
        <begin position="358"/>
        <end position="370"/>
    </location>
</feature>